<comment type="caution">
    <text evidence="2">The sequence shown here is derived from an EMBL/GenBank/DDBJ whole genome shotgun (WGS) entry which is preliminary data.</text>
</comment>
<evidence type="ECO:0000256" key="1">
    <source>
        <dbReference type="SAM" id="Coils"/>
    </source>
</evidence>
<dbReference type="EMBL" id="CAJJDN010000016">
    <property type="protein sequence ID" value="CAD8062082.1"/>
    <property type="molecule type" value="Genomic_DNA"/>
</dbReference>
<evidence type="ECO:0000313" key="2">
    <source>
        <dbReference type="EMBL" id="CAD8062082.1"/>
    </source>
</evidence>
<protein>
    <submittedName>
        <fullName evidence="2">Uncharacterized protein</fullName>
    </submittedName>
</protein>
<accession>A0A8S1L8W3</accession>
<feature type="coiled-coil region" evidence="1">
    <location>
        <begin position="26"/>
        <end position="79"/>
    </location>
</feature>
<gene>
    <name evidence="2" type="ORF">PSON_ATCC_30995.1.T0160130</name>
</gene>
<proteinExistence type="predicted"/>
<name>A0A8S1L8W3_9CILI</name>
<keyword evidence="1" id="KW-0175">Coiled coil</keyword>
<keyword evidence="3" id="KW-1185">Reference proteome</keyword>
<dbReference type="Proteomes" id="UP000692954">
    <property type="component" value="Unassembled WGS sequence"/>
</dbReference>
<feature type="coiled-coil region" evidence="1">
    <location>
        <begin position="107"/>
        <end position="172"/>
    </location>
</feature>
<organism evidence="2 3">
    <name type="scientific">Paramecium sonneborni</name>
    <dbReference type="NCBI Taxonomy" id="65129"/>
    <lineage>
        <taxon>Eukaryota</taxon>
        <taxon>Sar</taxon>
        <taxon>Alveolata</taxon>
        <taxon>Ciliophora</taxon>
        <taxon>Intramacronucleata</taxon>
        <taxon>Oligohymenophorea</taxon>
        <taxon>Peniculida</taxon>
        <taxon>Parameciidae</taxon>
        <taxon>Paramecium</taxon>
    </lineage>
</organism>
<sequence>MSEYALFITENKLKLPTLQKINPDQAKNMQELCKEMEDLIDQTNSNVNQMLQSQQNNILNTFKQVLETMKKDIDRINQNFLQYIAFHEKEQQDLNSQNKTVFFRQECHSLNEQCKLLQQKVKKFAQENQFLENELMFTKEALLIQVQKNEKLKQTLQRFKEQLNEYQVLRNQNIKLLPTEPKSGSDFQYQKLTSVKRGKFDSSRKKDTSFNSIANSDTKSKFILSQQTRAQSLQKSILTKKSAVFDTSILEKQQDQIFEYSRYQSLKQEIENIQ</sequence>
<reference evidence="2" key="1">
    <citation type="submission" date="2021-01" db="EMBL/GenBank/DDBJ databases">
        <authorList>
            <consortium name="Genoscope - CEA"/>
            <person name="William W."/>
        </authorList>
    </citation>
    <scope>NUCLEOTIDE SEQUENCE</scope>
</reference>
<dbReference type="AlphaFoldDB" id="A0A8S1L8W3"/>
<evidence type="ECO:0000313" key="3">
    <source>
        <dbReference type="Proteomes" id="UP000692954"/>
    </source>
</evidence>